<dbReference type="Proteomes" id="UP000640274">
    <property type="component" value="Unassembled WGS sequence"/>
</dbReference>
<gene>
    <name evidence="1" type="ORF">JFN88_06200</name>
</gene>
<evidence type="ECO:0000313" key="1">
    <source>
        <dbReference type="EMBL" id="MBJ6360909.1"/>
    </source>
</evidence>
<evidence type="ECO:0000313" key="2">
    <source>
        <dbReference type="Proteomes" id="UP000640274"/>
    </source>
</evidence>
<accession>A0A934MQ02</accession>
<organism evidence="1 2">
    <name type="scientific">Paenibacillus roseus</name>
    <dbReference type="NCBI Taxonomy" id="2798579"/>
    <lineage>
        <taxon>Bacteria</taxon>
        <taxon>Bacillati</taxon>
        <taxon>Bacillota</taxon>
        <taxon>Bacilli</taxon>
        <taxon>Bacillales</taxon>
        <taxon>Paenibacillaceae</taxon>
        <taxon>Paenibacillus</taxon>
    </lineage>
</organism>
<proteinExistence type="predicted"/>
<protein>
    <submittedName>
        <fullName evidence="1">Uncharacterized protein</fullName>
    </submittedName>
</protein>
<keyword evidence="2" id="KW-1185">Reference proteome</keyword>
<sequence>MNNFNQGIAPINEENPALEEGMHFIIPAGQLTSDECLNALLQELGSYYEVKLCYKSTALKVTCLNAIERDPVSEFHSLLNYMSMRKQQIRTLLEKHGFSNSGISLYFSHNVYGNFSIAPLHNLKDADRRKVGRIIRKQ</sequence>
<reference evidence="1" key="1">
    <citation type="submission" date="2020-12" db="EMBL/GenBank/DDBJ databases">
        <authorList>
            <person name="Huq M.A."/>
        </authorList>
    </citation>
    <scope>NUCLEOTIDE SEQUENCE</scope>
    <source>
        <strain evidence="1">MAHUQ-46</strain>
    </source>
</reference>
<dbReference type="AlphaFoldDB" id="A0A934MQ02"/>
<comment type="caution">
    <text evidence="1">The sequence shown here is derived from an EMBL/GenBank/DDBJ whole genome shotgun (WGS) entry which is preliminary data.</text>
</comment>
<dbReference type="RefSeq" id="WP_199018463.1">
    <property type="nucleotide sequence ID" value="NZ_JAELUP010000014.1"/>
</dbReference>
<name>A0A934MQ02_9BACL</name>
<dbReference type="EMBL" id="JAELUP010000014">
    <property type="protein sequence ID" value="MBJ6360909.1"/>
    <property type="molecule type" value="Genomic_DNA"/>
</dbReference>